<dbReference type="SUPFAM" id="SSF46689">
    <property type="entry name" value="Homeodomain-like"/>
    <property type="match status" value="2"/>
</dbReference>
<accession>A0A7H0LKG0</accession>
<dbReference type="SMART" id="SM00342">
    <property type="entry name" value="HTH_ARAC"/>
    <property type="match status" value="1"/>
</dbReference>
<dbReference type="InterPro" id="IPR018060">
    <property type="entry name" value="HTH_AraC"/>
</dbReference>
<organism evidence="5 6">
    <name type="scientific">Sphingomonas alpina</name>
    <dbReference type="NCBI Taxonomy" id="653931"/>
    <lineage>
        <taxon>Bacteria</taxon>
        <taxon>Pseudomonadati</taxon>
        <taxon>Pseudomonadota</taxon>
        <taxon>Alphaproteobacteria</taxon>
        <taxon>Sphingomonadales</taxon>
        <taxon>Sphingomonadaceae</taxon>
        <taxon>Sphingomonas</taxon>
    </lineage>
</organism>
<dbReference type="PANTHER" id="PTHR46796">
    <property type="entry name" value="HTH-TYPE TRANSCRIPTIONAL ACTIVATOR RHAS-RELATED"/>
    <property type="match status" value="1"/>
</dbReference>
<dbReference type="InterPro" id="IPR009057">
    <property type="entry name" value="Homeodomain-like_sf"/>
</dbReference>
<evidence type="ECO:0000256" key="2">
    <source>
        <dbReference type="ARBA" id="ARBA00023125"/>
    </source>
</evidence>
<name>A0A7H0LKG0_9SPHN</name>
<keyword evidence="1" id="KW-0805">Transcription regulation</keyword>
<dbReference type="EMBL" id="CP061038">
    <property type="protein sequence ID" value="QNQ10163.1"/>
    <property type="molecule type" value="Genomic_DNA"/>
</dbReference>
<evidence type="ECO:0000259" key="4">
    <source>
        <dbReference type="PROSITE" id="PS01124"/>
    </source>
</evidence>
<evidence type="ECO:0000313" key="6">
    <source>
        <dbReference type="Proteomes" id="UP000516148"/>
    </source>
</evidence>
<dbReference type="Gene3D" id="1.10.10.60">
    <property type="entry name" value="Homeodomain-like"/>
    <property type="match status" value="2"/>
</dbReference>
<proteinExistence type="predicted"/>
<reference evidence="5 6" key="1">
    <citation type="submission" date="2020-09" db="EMBL/GenBank/DDBJ databases">
        <title>Sphingomonas sp., a new species isolated from pork steak.</title>
        <authorList>
            <person name="Heidler von Heilborn D."/>
        </authorList>
    </citation>
    <scope>NUCLEOTIDE SEQUENCE [LARGE SCALE GENOMIC DNA]</scope>
    <source>
        <strain evidence="6">S8-3T</strain>
    </source>
</reference>
<keyword evidence="3" id="KW-0804">Transcription</keyword>
<dbReference type="RefSeq" id="WP_187762467.1">
    <property type="nucleotide sequence ID" value="NZ_CP061038.1"/>
</dbReference>
<dbReference type="InterPro" id="IPR050204">
    <property type="entry name" value="AraC_XylS_family_regulators"/>
</dbReference>
<dbReference type="KEGG" id="spap:H3Z74_02635"/>
<gene>
    <name evidence="5" type="ORF">H3Z74_02635</name>
</gene>
<feature type="domain" description="HTH araC/xylS-type" evidence="4">
    <location>
        <begin position="154"/>
        <end position="251"/>
    </location>
</feature>
<dbReference type="Pfam" id="PF12833">
    <property type="entry name" value="HTH_18"/>
    <property type="match status" value="1"/>
</dbReference>
<dbReference type="PROSITE" id="PS01124">
    <property type="entry name" value="HTH_ARAC_FAMILY_2"/>
    <property type="match status" value="1"/>
</dbReference>
<dbReference type="AlphaFoldDB" id="A0A7H0LKG0"/>
<evidence type="ECO:0000256" key="1">
    <source>
        <dbReference type="ARBA" id="ARBA00023015"/>
    </source>
</evidence>
<dbReference type="Proteomes" id="UP000516148">
    <property type="component" value="Chromosome"/>
</dbReference>
<dbReference type="GO" id="GO:0003700">
    <property type="term" value="F:DNA-binding transcription factor activity"/>
    <property type="evidence" value="ECO:0007669"/>
    <property type="project" value="InterPro"/>
</dbReference>
<keyword evidence="6" id="KW-1185">Reference proteome</keyword>
<protein>
    <submittedName>
        <fullName evidence="5">Helix-turn-helix transcriptional regulator</fullName>
    </submittedName>
</protein>
<dbReference type="GO" id="GO:0043565">
    <property type="term" value="F:sequence-specific DNA binding"/>
    <property type="evidence" value="ECO:0007669"/>
    <property type="project" value="InterPro"/>
</dbReference>
<keyword evidence="2" id="KW-0238">DNA-binding</keyword>
<evidence type="ECO:0000256" key="3">
    <source>
        <dbReference type="ARBA" id="ARBA00023163"/>
    </source>
</evidence>
<evidence type="ECO:0000313" key="5">
    <source>
        <dbReference type="EMBL" id="QNQ10163.1"/>
    </source>
</evidence>
<sequence length="257" mass="27390">MPVAPVPAARVFAWGARALYVGPALNLSAHRNAVAVVALGLDGAFGVADPPAETSGRYRRCRSVVIPPGKLHHFAGTQGRLAFLYIDPFSDELARLRASARAPAPHAAFDLQEEDALIRTLTALADDRNDWATTRAALDSLLASSARPIDPRVEAALALLHERPGDRLSLDTLAAQAGLSESRLRHVFKAATGVPLRRYRLWAAMRTAIGTMARGETLTAAAMDGGFASSAHFSAAFRAMFGMEPSRLAKGRLAMEG</sequence>